<protein>
    <recommendedName>
        <fullName evidence="2">SWIM-type domain-containing protein</fullName>
    </recommendedName>
</protein>
<dbReference type="Proteomes" id="UP000008021">
    <property type="component" value="Chromosome 7"/>
</dbReference>
<reference evidence="3" key="1">
    <citation type="submission" date="2015-04" db="UniProtKB">
        <authorList>
            <consortium name="EnsemblPlants"/>
        </authorList>
    </citation>
    <scope>IDENTIFICATION</scope>
</reference>
<sequence length="150" mass="16595">MSVTAGVALAVADAVWAEIRSAGQASDEHLSILEALFGKNMVRACKILDEGGVRRVTGAPSGRSLFLVSSPIARFLLFFFVSQPKVMGESRRKEEYICFPEHLCTCYSFFYDIVGRGEQLCCKHQLAARLAEAVSKHQDIEFYFAPPDQA</sequence>
<keyword evidence="1" id="KW-0479">Metal-binding</keyword>
<evidence type="ECO:0000313" key="4">
    <source>
        <dbReference type="Proteomes" id="UP000008021"/>
    </source>
</evidence>
<feature type="domain" description="SWIM-type" evidence="2">
    <location>
        <begin position="96"/>
        <end position="133"/>
    </location>
</feature>
<keyword evidence="1" id="KW-0862">Zinc</keyword>
<accession>A0A0E0EDW5</accession>
<evidence type="ECO:0000259" key="2">
    <source>
        <dbReference type="PROSITE" id="PS50966"/>
    </source>
</evidence>
<dbReference type="GO" id="GO:0000976">
    <property type="term" value="F:transcription cis-regulatory region binding"/>
    <property type="evidence" value="ECO:0007669"/>
    <property type="project" value="EnsemblPlants"/>
</dbReference>
<organism evidence="3">
    <name type="scientific">Oryza meridionalis</name>
    <dbReference type="NCBI Taxonomy" id="40149"/>
    <lineage>
        <taxon>Eukaryota</taxon>
        <taxon>Viridiplantae</taxon>
        <taxon>Streptophyta</taxon>
        <taxon>Embryophyta</taxon>
        <taxon>Tracheophyta</taxon>
        <taxon>Spermatophyta</taxon>
        <taxon>Magnoliopsida</taxon>
        <taxon>Liliopsida</taxon>
        <taxon>Poales</taxon>
        <taxon>Poaceae</taxon>
        <taxon>BOP clade</taxon>
        <taxon>Oryzoideae</taxon>
        <taxon>Oryzeae</taxon>
        <taxon>Oryzinae</taxon>
        <taxon>Oryza</taxon>
    </lineage>
</organism>
<keyword evidence="1" id="KW-0863">Zinc-finger</keyword>
<dbReference type="Gramene" id="OMERI07G17500.1">
    <property type="protein sequence ID" value="OMERI07G17500.1"/>
    <property type="gene ID" value="OMERI07G17500"/>
</dbReference>
<dbReference type="AlphaFoldDB" id="A0A0E0EDW5"/>
<evidence type="ECO:0000313" key="3">
    <source>
        <dbReference type="EnsemblPlants" id="OMERI07G17500.1"/>
    </source>
</evidence>
<dbReference type="GO" id="GO:0097196">
    <property type="term" value="C:Shu complex"/>
    <property type="evidence" value="ECO:0007669"/>
    <property type="project" value="TreeGrafter"/>
</dbReference>
<dbReference type="PANTHER" id="PTHR28498">
    <property type="entry name" value="ZINC FINGER SWIM DOMAIN-CONTAINING PROTEIN 7"/>
    <property type="match status" value="1"/>
</dbReference>
<dbReference type="GO" id="GO:0042742">
    <property type="term" value="P:defense response to bacterium"/>
    <property type="evidence" value="ECO:0007669"/>
    <property type="project" value="EnsemblPlants"/>
</dbReference>
<dbReference type="GO" id="GO:0005634">
    <property type="term" value="C:nucleus"/>
    <property type="evidence" value="ECO:0007669"/>
    <property type="project" value="EnsemblPlants"/>
</dbReference>
<dbReference type="PANTHER" id="PTHR28498:SF1">
    <property type="entry name" value="ZINC FINGER SWIM DOMAIN-CONTAINING PROTEIN 7"/>
    <property type="match status" value="1"/>
</dbReference>
<evidence type="ECO:0000256" key="1">
    <source>
        <dbReference type="PROSITE-ProRule" id="PRU00325"/>
    </source>
</evidence>
<proteinExistence type="predicted"/>
<reference evidence="3" key="2">
    <citation type="submission" date="2018-05" db="EMBL/GenBank/DDBJ databases">
        <title>OmerRS3 (Oryza meridionalis Reference Sequence Version 3).</title>
        <authorList>
            <person name="Zhang J."/>
            <person name="Kudrna D."/>
            <person name="Lee S."/>
            <person name="Talag J."/>
            <person name="Welchert J."/>
            <person name="Wing R.A."/>
        </authorList>
    </citation>
    <scope>NUCLEOTIDE SEQUENCE [LARGE SCALE GENOMIC DNA]</scope>
    <source>
        <strain evidence="3">cv. OR44</strain>
    </source>
</reference>
<dbReference type="GO" id="GO:0000724">
    <property type="term" value="P:double-strand break repair via homologous recombination"/>
    <property type="evidence" value="ECO:0007669"/>
    <property type="project" value="EnsemblPlants"/>
</dbReference>
<name>A0A0E0EDW5_9ORYZ</name>
<keyword evidence="4" id="KW-1185">Reference proteome</keyword>
<dbReference type="HOGENOM" id="CLU_132858_1_0_1"/>
<dbReference type="EnsemblPlants" id="OMERI07G17500.1">
    <property type="protein sequence ID" value="OMERI07G17500.1"/>
    <property type="gene ID" value="OMERI07G17500"/>
</dbReference>
<dbReference type="InterPro" id="IPR007527">
    <property type="entry name" value="Znf_SWIM"/>
</dbReference>
<dbReference type="GO" id="GO:0008270">
    <property type="term" value="F:zinc ion binding"/>
    <property type="evidence" value="ECO:0007669"/>
    <property type="project" value="UniProtKB-KW"/>
</dbReference>
<dbReference type="PROSITE" id="PS50966">
    <property type="entry name" value="ZF_SWIM"/>
    <property type="match status" value="1"/>
</dbReference>